<protein>
    <submittedName>
        <fullName evidence="10">Ger(X)C family spore germination protein</fullName>
    </submittedName>
</protein>
<evidence type="ECO:0000256" key="2">
    <source>
        <dbReference type="ARBA" id="ARBA00007886"/>
    </source>
</evidence>
<dbReference type="Proteomes" id="UP001589619">
    <property type="component" value="Unassembled WGS sequence"/>
</dbReference>
<evidence type="ECO:0000256" key="6">
    <source>
        <dbReference type="ARBA" id="ARBA00023139"/>
    </source>
</evidence>
<dbReference type="Pfam" id="PF25198">
    <property type="entry name" value="Spore_GerAC_N"/>
    <property type="match status" value="1"/>
</dbReference>
<evidence type="ECO:0000313" key="10">
    <source>
        <dbReference type="EMBL" id="MFB9753560.1"/>
    </source>
</evidence>
<evidence type="ECO:0000256" key="5">
    <source>
        <dbReference type="ARBA" id="ARBA00023136"/>
    </source>
</evidence>
<evidence type="ECO:0000259" key="8">
    <source>
        <dbReference type="Pfam" id="PF05504"/>
    </source>
</evidence>
<evidence type="ECO:0000313" key="11">
    <source>
        <dbReference type="Proteomes" id="UP001589619"/>
    </source>
</evidence>
<evidence type="ECO:0000256" key="7">
    <source>
        <dbReference type="ARBA" id="ARBA00023288"/>
    </source>
</evidence>
<dbReference type="InterPro" id="IPR008844">
    <property type="entry name" value="Spore_GerAC-like"/>
</dbReference>
<keyword evidence="5" id="KW-0472">Membrane</keyword>
<dbReference type="Pfam" id="PF05504">
    <property type="entry name" value="Spore_GerAC"/>
    <property type="match status" value="1"/>
</dbReference>
<keyword evidence="6" id="KW-0564">Palmitate</keyword>
<feature type="domain" description="Spore germination protein N-terminal" evidence="9">
    <location>
        <begin position="37"/>
        <end position="214"/>
    </location>
</feature>
<dbReference type="InterPro" id="IPR046953">
    <property type="entry name" value="Spore_GerAC-like_C"/>
</dbReference>
<keyword evidence="3" id="KW-0309">Germination</keyword>
<sequence>MSAAGHGADARAACGTARFVKLVCALMLLPLLGGCWNSKDIQTIAYVTAIGLDYADGKYIAYVQVLNFSNLAKSETTELGKNIPVWIGKGEGVTVTESFNKIYSTSQLRLFWGHVKAIVCSENYLKQGALVKEAYDMLNRYREIRYNILMYGTREPIRDIFVQKSLLNLSPLDTLMDTPTQAYSQRSFILPEYGFKVIAEYNEPAEAAMLPSLSLDHNGWTEDYKAKQMFRIDGAYFFRGQSMNGWLSEKDLQGTRWLQKKLQRSPINVPDDKNPAAALVMIKPKPVITTEFSNNKTYYNISVSIESYLDEMARNVSKEELERMAAEVIEKQIRDTYAKGLEIKIDVYKLGEQLYRKDPAKWKEQHGDGEFTLTEDSLKDVRVNVRMLHSGKYKTRFD</sequence>
<dbReference type="RefSeq" id="WP_344901055.1">
    <property type="nucleotide sequence ID" value="NZ_BAAAYO010000001.1"/>
</dbReference>
<keyword evidence="11" id="KW-1185">Reference proteome</keyword>
<evidence type="ECO:0000256" key="1">
    <source>
        <dbReference type="ARBA" id="ARBA00004635"/>
    </source>
</evidence>
<name>A0ABV5VZL1_9BACL</name>
<dbReference type="InterPro" id="IPR038501">
    <property type="entry name" value="Spore_GerAC_C_sf"/>
</dbReference>
<proteinExistence type="inferred from homology"/>
<comment type="similarity">
    <text evidence="2">Belongs to the GerABKC lipoprotein family.</text>
</comment>
<dbReference type="Gene3D" id="3.30.300.210">
    <property type="entry name" value="Nutrient germinant receptor protein C, domain 3"/>
    <property type="match status" value="1"/>
</dbReference>
<keyword evidence="4" id="KW-0732">Signal</keyword>
<dbReference type="NCBIfam" id="TIGR02887">
    <property type="entry name" value="spore_ger_x_C"/>
    <property type="match status" value="1"/>
</dbReference>
<dbReference type="PANTHER" id="PTHR35789:SF1">
    <property type="entry name" value="SPORE GERMINATION PROTEIN B3"/>
    <property type="match status" value="1"/>
</dbReference>
<comment type="subcellular location">
    <subcellularLocation>
        <location evidence="1">Membrane</location>
        <topology evidence="1">Lipid-anchor</topology>
    </subcellularLocation>
</comment>
<evidence type="ECO:0000256" key="4">
    <source>
        <dbReference type="ARBA" id="ARBA00022729"/>
    </source>
</evidence>
<organism evidence="10 11">
    <name type="scientific">Paenibacillus hodogayensis</name>
    <dbReference type="NCBI Taxonomy" id="279208"/>
    <lineage>
        <taxon>Bacteria</taxon>
        <taxon>Bacillati</taxon>
        <taxon>Bacillota</taxon>
        <taxon>Bacilli</taxon>
        <taxon>Bacillales</taxon>
        <taxon>Paenibacillaceae</taxon>
        <taxon>Paenibacillus</taxon>
    </lineage>
</organism>
<reference evidence="10 11" key="1">
    <citation type="submission" date="2024-09" db="EMBL/GenBank/DDBJ databases">
        <authorList>
            <person name="Sun Q."/>
            <person name="Mori K."/>
        </authorList>
    </citation>
    <scope>NUCLEOTIDE SEQUENCE [LARGE SCALE GENOMIC DNA]</scope>
    <source>
        <strain evidence="10 11">JCM 12520</strain>
    </source>
</reference>
<evidence type="ECO:0000259" key="9">
    <source>
        <dbReference type="Pfam" id="PF25198"/>
    </source>
</evidence>
<gene>
    <name evidence="10" type="ORF">ACFFNY_18490</name>
</gene>
<dbReference type="InterPro" id="IPR057336">
    <property type="entry name" value="GerAC_N"/>
</dbReference>
<comment type="caution">
    <text evidence="10">The sequence shown here is derived from an EMBL/GenBank/DDBJ whole genome shotgun (WGS) entry which is preliminary data.</text>
</comment>
<dbReference type="EMBL" id="JBHMAG010000012">
    <property type="protein sequence ID" value="MFB9753560.1"/>
    <property type="molecule type" value="Genomic_DNA"/>
</dbReference>
<keyword evidence="7" id="KW-0449">Lipoprotein</keyword>
<dbReference type="PANTHER" id="PTHR35789">
    <property type="entry name" value="SPORE GERMINATION PROTEIN B3"/>
    <property type="match status" value="1"/>
</dbReference>
<accession>A0ABV5VZL1</accession>
<evidence type="ECO:0000256" key="3">
    <source>
        <dbReference type="ARBA" id="ARBA00022544"/>
    </source>
</evidence>
<feature type="domain" description="Spore germination GerAC-like C-terminal" evidence="8">
    <location>
        <begin position="234"/>
        <end position="391"/>
    </location>
</feature>